<dbReference type="EMBL" id="MT143618">
    <property type="protein sequence ID" value="QJA98927.1"/>
    <property type="molecule type" value="Genomic_DNA"/>
</dbReference>
<accession>A0A6M3LUB5</accession>
<dbReference type="InterPro" id="IPR002711">
    <property type="entry name" value="HNH"/>
</dbReference>
<dbReference type="GO" id="GO:0003676">
    <property type="term" value="F:nucleic acid binding"/>
    <property type="evidence" value="ECO:0007669"/>
    <property type="project" value="InterPro"/>
</dbReference>
<keyword evidence="2" id="KW-0378">Hydrolase</keyword>
<dbReference type="CDD" id="cd00085">
    <property type="entry name" value="HNHc"/>
    <property type="match status" value="1"/>
</dbReference>
<evidence type="ECO:0000313" key="2">
    <source>
        <dbReference type="EMBL" id="QJA98927.1"/>
    </source>
</evidence>
<feature type="domain" description="HNH nuclease" evidence="1">
    <location>
        <begin position="4"/>
        <end position="59"/>
    </location>
</feature>
<protein>
    <submittedName>
        <fullName evidence="2">Putative homing endonuclease</fullName>
    </submittedName>
</protein>
<proteinExistence type="predicted"/>
<evidence type="ECO:0000313" key="3">
    <source>
        <dbReference type="EMBL" id="QJB03039.1"/>
    </source>
</evidence>
<keyword evidence="2" id="KW-0540">Nuclease</keyword>
<dbReference type="SMART" id="SM00507">
    <property type="entry name" value="HNHc"/>
    <property type="match status" value="1"/>
</dbReference>
<dbReference type="Gene3D" id="1.10.30.50">
    <property type="match status" value="1"/>
</dbReference>
<evidence type="ECO:0000259" key="1">
    <source>
        <dbReference type="SMART" id="SM00507"/>
    </source>
</evidence>
<dbReference type="GO" id="GO:0004519">
    <property type="term" value="F:endonuclease activity"/>
    <property type="evidence" value="ECO:0007669"/>
    <property type="project" value="UniProtKB-KW"/>
</dbReference>
<sequence>MKIKERQAIYNKYGCRCAYCGKEIKYKDMQVDHIEPQTWRLIINNSFSNLNPSCRRCNHYKRDSDLEQFRGLMRTLHKRIQEKYINKVAIDYGIIEIKPFDGLFYFEKV</sequence>
<dbReference type="InterPro" id="IPR003615">
    <property type="entry name" value="HNH_nuc"/>
</dbReference>
<gene>
    <name evidence="2" type="ORF">MM171A01442_0003</name>
    <name evidence="3" type="ORF">MM171B00931_0003</name>
</gene>
<organism evidence="2">
    <name type="scientific">viral metagenome</name>
    <dbReference type="NCBI Taxonomy" id="1070528"/>
    <lineage>
        <taxon>unclassified sequences</taxon>
        <taxon>metagenomes</taxon>
        <taxon>organismal metagenomes</taxon>
    </lineage>
</organism>
<dbReference type="Pfam" id="PF01844">
    <property type="entry name" value="HNH"/>
    <property type="match status" value="1"/>
</dbReference>
<dbReference type="EMBL" id="MT143822">
    <property type="protein sequence ID" value="QJB03039.1"/>
    <property type="molecule type" value="Genomic_DNA"/>
</dbReference>
<dbReference type="AlphaFoldDB" id="A0A6M3LUB5"/>
<keyword evidence="2" id="KW-0255">Endonuclease</keyword>
<dbReference type="GO" id="GO:0008270">
    <property type="term" value="F:zinc ion binding"/>
    <property type="evidence" value="ECO:0007669"/>
    <property type="project" value="InterPro"/>
</dbReference>
<name>A0A6M3LUB5_9ZZZZ</name>
<reference evidence="2" key="1">
    <citation type="submission" date="2020-03" db="EMBL/GenBank/DDBJ databases">
        <title>The deep terrestrial virosphere.</title>
        <authorList>
            <person name="Holmfeldt K."/>
            <person name="Nilsson E."/>
            <person name="Simone D."/>
            <person name="Lopez-Fernandez M."/>
            <person name="Wu X."/>
            <person name="de Brujin I."/>
            <person name="Lundin D."/>
            <person name="Andersson A."/>
            <person name="Bertilsson S."/>
            <person name="Dopson M."/>
        </authorList>
    </citation>
    <scope>NUCLEOTIDE SEQUENCE</scope>
    <source>
        <strain evidence="2">MM171A01442</strain>
        <strain evidence="3">MM171B00931</strain>
    </source>
</reference>